<dbReference type="InterPro" id="IPR037063">
    <property type="entry name" value="PHb_sf"/>
</dbReference>
<sequence length="120" mass="13957">MPLEHFADWIFDEEIETPQEILDNLRDDESAIKSYKTIRDSATFTTKRLIVIDSQGLTGKKKEIYSLPYKSIHMWSTENAGTIDLTSEVHLWTKVGVIKINLERNVDVREFDQLLQEVCL</sequence>
<dbReference type="SUPFAM" id="SSF50729">
    <property type="entry name" value="PH domain-like"/>
    <property type="match status" value="1"/>
</dbReference>
<accession>A0A1W1YCZ1</accession>
<dbReference type="Proteomes" id="UP000243884">
    <property type="component" value="Unassembled WGS sequence"/>
</dbReference>
<dbReference type="EMBL" id="FWXK01000002">
    <property type="protein sequence ID" value="SMC34013.1"/>
    <property type="molecule type" value="Genomic_DNA"/>
</dbReference>
<reference evidence="3" key="1">
    <citation type="submission" date="2017-04" db="EMBL/GenBank/DDBJ databases">
        <authorList>
            <person name="Varghese N."/>
            <person name="Submissions S."/>
        </authorList>
    </citation>
    <scope>NUCLEOTIDE SEQUENCE [LARGE SCALE GENOMIC DNA]</scope>
    <source>
        <strain evidence="3">DSM 21500</strain>
    </source>
</reference>
<organism evidence="2 3">
    <name type="scientific">Aerococcus suis</name>
    <dbReference type="NCBI Taxonomy" id="371602"/>
    <lineage>
        <taxon>Bacteria</taxon>
        <taxon>Bacillati</taxon>
        <taxon>Bacillota</taxon>
        <taxon>Bacilli</taxon>
        <taxon>Lactobacillales</taxon>
        <taxon>Aerococcaceae</taxon>
        <taxon>Aerococcus</taxon>
    </lineage>
</organism>
<feature type="domain" description="Bacterial Pleckstrin homology" evidence="1">
    <location>
        <begin position="14"/>
        <end position="118"/>
    </location>
</feature>
<dbReference type="AlphaFoldDB" id="A0A1W1YCZ1"/>
<evidence type="ECO:0000313" key="2">
    <source>
        <dbReference type="EMBL" id="SMC34013.1"/>
    </source>
</evidence>
<proteinExistence type="predicted"/>
<keyword evidence="3" id="KW-1185">Reference proteome</keyword>
<name>A0A1W1YCZ1_9LACT</name>
<dbReference type="Gene3D" id="2.30.29.50">
    <property type="entry name" value="Bacterial Pleckstrin homology domain"/>
    <property type="match status" value="1"/>
</dbReference>
<dbReference type="CDD" id="cd13225">
    <property type="entry name" value="PH-like_bacteria"/>
    <property type="match status" value="1"/>
</dbReference>
<dbReference type="Pfam" id="PF08000">
    <property type="entry name" value="bPH_1"/>
    <property type="match status" value="1"/>
</dbReference>
<dbReference type="InterPro" id="IPR012544">
    <property type="entry name" value="PHb"/>
</dbReference>
<protein>
    <submittedName>
        <fullName evidence="2">PH domain-containing protein</fullName>
    </submittedName>
</protein>
<evidence type="ECO:0000259" key="1">
    <source>
        <dbReference type="Pfam" id="PF08000"/>
    </source>
</evidence>
<gene>
    <name evidence="2" type="ORF">SAMN04487984_0583</name>
</gene>
<evidence type="ECO:0000313" key="3">
    <source>
        <dbReference type="Proteomes" id="UP000243884"/>
    </source>
</evidence>
<dbReference type="RefSeq" id="WP_084098341.1">
    <property type="nucleotide sequence ID" value="NZ_FWXK01000002.1"/>
</dbReference>
<dbReference type="OrthoDB" id="9803613at2"/>